<dbReference type="SUPFAM" id="SSF50998">
    <property type="entry name" value="Quinoprotein alcohol dehydrogenase-like"/>
    <property type="match status" value="2"/>
</dbReference>
<reference evidence="5 6" key="1">
    <citation type="submission" date="2024-04" db="EMBL/GenBank/DDBJ databases">
        <authorList>
            <consortium name="Genoscope - CEA"/>
            <person name="William W."/>
        </authorList>
    </citation>
    <scope>NUCLEOTIDE SEQUENCE [LARGE SCALE GENOMIC DNA]</scope>
</reference>
<dbReference type="Pfam" id="PF05729">
    <property type="entry name" value="NACHT"/>
    <property type="match status" value="1"/>
</dbReference>
<dbReference type="Gene3D" id="3.40.50.300">
    <property type="entry name" value="P-loop containing nucleotide triphosphate hydrolases"/>
    <property type="match status" value="1"/>
</dbReference>
<dbReference type="SUPFAM" id="SSF52540">
    <property type="entry name" value="P-loop containing nucleoside triphosphate hydrolases"/>
    <property type="match status" value="1"/>
</dbReference>
<evidence type="ECO:0000256" key="1">
    <source>
        <dbReference type="ARBA" id="ARBA00022574"/>
    </source>
</evidence>
<dbReference type="InterPro" id="IPR007111">
    <property type="entry name" value="NACHT_NTPase"/>
</dbReference>
<gene>
    <name evidence="5" type="ORF">GSLYS_00004264001</name>
</gene>
<dbReference type="InterPro" id="IPR052752">
    <property type="entry name" value="NACHT-WD_repeat"/>
</dbReference>
<dbReference type="InterPro" id="IPR015943">
    <property type="entry name" value="WD40/YVTN_repeat-like_dom_sf"/>
</dbReference>
<dbReference type="InterPro" id="IPR057588">
    <property type="entry name" value="NWD1/2-like_WH"/>
</dbReference>
<dbReference type="Pfam" id="PF25469">
    <property type="entry name" value="WHD_NWD1"/>
    <property type="match status" value="1"/>
</dbReference>
<evidence type="ECO:0008006" key="7">
    <source>
        <dbReference type="Google" id="ProtNLM"/>
    </source>
</evidence>
<name>A0AAV2HCB8_LYMST</name>
<accession>A0AAV2HCB8</accession>
<dbReference type="InterPro" id="IPR011047">
    <property type="entry name" value="Quinoprotein_ADH-like_sf"/>
</dbReference>
<feature type="domain" description="NACHT" evidence="3">
    <location>
        <begin position="400"/>
        <end position="542"/>
    </location>
</feature>
<evidence type="ECO:0000259" key="4">
    <source>
        <dbReference type="Pfam" id="PF25469"/>
    </source>
</evidence>
<evidence type="ECO:0000313" key="6">
    <source>
        <dbReference type="Proteomes" id="UP001497497"/>
    </source>
</evidence>
<keyword evidence="2" id="KW-0677">Repeat</keyword>
<dbReference type="EMBL" id="CAXITT010000062">
    <property type="protein sequence ID" value="CAL1530131.1"/>
    <property type="molecule type" value="Genomic_DNA"/>
</dbReference>
<comment type="caution">
    <text evidence="5">The sequence shown here is derived from an EMBL/GenBank/DDBJ whole genome shotgun (WGS) entry which is preliminary data.</text>
</comment>
<dbReference type="Gene3D" id="2.130.10.10">
    <property type="entry name" value="YVTN repeat-like/Quinoprotein amine dehydrogenase"/>
    <property type="match status" value="2"/>
</dbReference>
<keyword evidence="1" id="KW-0853">WD repeat</keyword>
<keyword evidence="6" id="KW-1185">Reference proteome</keyword>
<evidence type="ECO:0000259" key="3">
    <source>
        <dbReference type="Pfam" id="PF05729"/>
    </source>
</evidence>
<organism evidence="5 6">
    <name type="scientific">Lymnaea stagnalis</name>
    <name type="common">Great pond snail</name>
    <name type="synonym">Helix stagnalis</name>
    <dbReference type="NCBI Taxonomy" id="6523"/>
    <lineage>
        <taxon>Eukaryota</taxon>
        <taxon>Metazoa</taxon>
        <taxon>Spiralia</taxon>
        <taxon>Lophotrochozoa</taxon>
        <taxon>Mollusca</taxon>
        <taxon>Gastropoda</taxon>
        <taxon>Heterobranchia</taxon>
        <taxon>Euthyneura</taxon>
        <taxon>Panpulmonata</taxon>
        <taxon>Hygrophila</taxon>
        <taxon>Lymnaeoidea</taxon>
        <taxon>Lymnaeidae</taxon>
        <taxon>Lymnaea</taxon>
    </lineage>
</organism>
<protein>
    <recommendedName>
        <fullName evidence="7">NACHT domain-containing protein</fullName>
    </recommendedName>
</protein>
<evidence type="ECO:0000313" key="5">
    <source>
        <dbReference type="EMBL" id="CAL1530131.1"/>
    </source>
</evidence>
<evidence type="ECO:0000256" key="2">
    <source>
        <dbReference type="ARBA" id="ARBA00022737"/>
    </source>
</evidence>
<dbReference type="Gene3D" id="1.25.40.370">
    <property type="match status" value="1"/>
</dbReference>
<sequence>MADLSSGEISLLTGRLTPEDIPSVQAHVIRVYLCSVGTDSVTERDAFVERVYPRLRAYCRDKHSLEFQVLDLNWGLSPNVLGRQQDSPALRIREIQRCQDLSAGPNFIAFIGQKYGPHSVPDVILSDEYDIIRLALHGHKGRDTRHAPLLDQCYVIDENNIPPVHVLKEKTALVPELSDNASDDMRLRGEAKLEKLYDDVRCLLRRGVEIAYQNGTMDSETRDRYFFSDLENEITLGTESNDDPSRRCVLITRTIDDLGNYVTDPKVRRFADLKYNERDDRFELSPDSAKSLEALKHRMANVTSPGNVMHYNVLWRYDDVIHPQLHKEYLASLCERLYTSCVQLIDESAPLPEPQAAHSACDEARHQWSRCQYTAASFYNQEASLDQLKTYVTGGDTVPLVVHGPPGSGKSKMISKMAYHMFEVMDGDYMVILRYIGHTPKSRDLQELLTSICEQILLVTGRSNEIVPVELNEIGQYFIDLLVSVPSSKRFVILVDGLEQLHTDTHPLPLDWLPRSLPAHVKLVLTLHSTAQSLLDRLLSEILPEQTSSFLQMVPATVDECEDLLIHLLSNVDRRVTEEQLATLRGAIDKEPLPLFVELLANIAKDWSSFADVQGIHLPVNCDEGISRLFDSLETKHGALLVARAFGYMVASETGLSDCEMDDILSLDEDVLGEVFQNFHSPVRRVPHIKWPSLKQDVESFLSYRDSDGVTVSTWHHDSFARAVKLRYLADRETVSLVHSNLADYFLGMWAGRMKPPGKKLSTAAVNCDRKVPNQPHIFGEFGDKPIRYNRRMYNQVPGHLHKSGRYTELNNLVFFNYDWLNCKMRALSLRHVMEDFDLNLTDEVSFVEEALRVSRAVIENDMRNLPSEITGRLLPYYATHPNIRSLIRQCDTDGLHECAVVPNFPYQHIPGSSLQFTLECPGVPEQALLLHEDRVLACKRRDDHHVHMFDLQSGEIRKPVFVSVGDLFTTPNNKYFIIVDHVTEKSIKIHDAESGNFLKQIILMNHIQGKSSLHKKGPISVTDDRLCAIVTLSNSVLCICDIPSGEVLHVITLEGKAHVCAISPDMKRVFCNSNAFLLSYDLYTLQPLITVPIGTQPSNLVFTQDGLRGFLSNDHDTRLTIMHLNGNHIDMIYRAVLEERMPGDGVLGLSVSRNDELILVRGTKSLLVYHRGTEKVIGSFNKPADVPDEFKLPRGHYVQMTFTRADFTADSCFVVGTMFRNAFLWQISSGSLISAIQAPIGIITTLVTSLSGQLITHVDGSKNVQVWNIQEATRQVTTRDKLTGAIQDFQVTADNSIAFASCRHGDEIGLIDMRNGALMDLLTHDMPVHDFAISPDGDWALVSTQPRLKDSAFKLWNTKERRIVLEIGNVAGYCVAANRSPRVFMVAQKIDSFKAPYCVSSIHFSDDEFFEHGYTHAIRVVKAKPFITSNDRFLVVSSALEETDENSNLSRPCVCVLDIDQGMAMSTVDAADMKFEEHLLDILEIRPCRQGNGNFIAAVFSCKTSLPAGVADPNINSDPDNHTFGFFLLDASTRSLTLLCLPFPAPSYLAGSNPLIFNQDCTFCADENLNIFHPPSGKFLCQVPTAVAPPRAFALRSSVLVGYTGSTLVVTRISDGATLARCEVHSPICHLRMCNDDRTVLLGCSDGTVLSYTIIEPGRENATLVLSSLGSRLVGDTSKFEKRLSRSWDKIDQVGCPNYSRPPSATNPPSSDKLLLREIKAARPQSDTIATVKSQMCLLM</sequence>
<dbReference type="PANTHER" id="PTHR19871:SF14">
    <property type="entry name" value="DUF4062 DOMAIN-CONTAINING PROTEIN"/>
    <property type="match status" value="1"/>
</dbReference>
<proteinExistence type="predicted"/>
<dbReference type="Proteomes" id="UP001497497">
    <property type="component" value="Unassembled WGS sequence"/>
</dbReference>
<dbReference type="InterPro" id="IPR027417">
    <property type="entry name" value="P-loop_NTPase"/>
</dbReference>
<feature type="domain" description="NWD1/2-like winged helix-turn-helix" evidence="4">
    <location>
        <begin position="623"/>
        <end position="734"/>
    </location>
</feature>
<dbReference type="PANTHER" id="PTHR19871">
    <property type="entry name" value="BETA TRANSDUCIN-RELATED PROTEIN"/>
    <property type="match status" value="1"/>
</dbReference>